<proteinExistence type="predicted"/>
<dbReference type="Proteomes" id="UP001217324">
    <property type="component" value="Chromosome"/>
</dbReference>
<gene>
    <name evidence="1" type="ORF">PWF74_01120</name>
</gene>
<sequence>MKYTLRKHLLTLTLNDFVDIRFPGGAYFTIIAPLALRLFSEEVLESEITASEERENLVYIKLNEIDLIREEVKKRN</sequence>
<accession>A0AAX3NCJ9</accession>
<organism evidence="1 2">
    <name type="scientific">Lactococcus garvieae</name>
    <dbReference type="NCBI Taxonomy" id="1363"/>
    <lineage>
        <taxon>Bacteria</taxon>
        <taxon>Bacillati</taxon>
        <taxon>Bacillota</taxon>
        <taxon>Bacilli</taxon>
        <taxon>Lactobacillales</taxon>
        <taxon>Streptococcaceae</taxon>
        <taxon>Lactococcus</taxon>
    </lineage>
</organism>
<dbReference type="EMBL" id="CP118627">
    <property type="protein sequence ID" value="WEA14115.1"/>
    <property type="molecule type" value="Genomic_DNA"/>
</dbReference>
<evidence type="ECO:0000313" key="1">
    <source>
        <dbReference type="EMBL" id="WEA14115.1"/>
    </source>
</evidence>
<reference evidence="1" key="1">
    <citation type="submission" date="2023-02" db="EMBL/GenBank/DDBJ databases">
        <title>Comparative genomics and fermentation flavor characterization of five lactic acid bacteria reveal flavor biosynthesis metabolic pathways in fermented muskmelon puree.</title>
        <authorList>
            <person name="Yuan L."/>
            <person name="Li M."/>
            <person name="Xu X."/>
            <person name="Lao F."/>
            <person name="Wu J."/>
        </authorList>
    </citation>
    <scope>NUCLEOTIDE SEQUENCE</scope>
    <source>
        <strain evidence="1">Pa-2</strain>
    </source>
</reference>
<name>A0AAX3NCJ9_9LACT</name>
<protein>
    <submittedName>
        <fullName evidence="1">Uncharacterized protein</fullName>
    </submittedName>
</protein>
<dbReference type="RefSeq" id="WP_274978382.1">
    <property type="nucleotide sequence ID" value="NZ_CP118627.1"/>
</dbReference>
<evidence type="ECO:0000313" key="2">
    <source>
        <dbReference type="Proteomes" id="UP001217324"/>
    </source>
</evidence>
<dbReference type="AlphaFoldDB" id="A0AAX3NCJ9"/>